<dbReference type="EMBL" id="CP003940">
    <property type="protein sequence ID" value="AFZ48042.1"/>
    <property type="molecule type" value="Genomic_DNA"/>
</dbReference>
<protein>
    <submittedName>
        <fullName evidence="1">Uncharacterized protein</fullName>
    </submittedName>
</protein>
<keyword evidence="2" id="KW-1185">Reference proteome</keyword>
<sequence length="70" mass="8140">MKKWGHEEELTMNNEQTMTCHLQPAACMDVACYVPYHTDNHYPEMKLTLRFTELLTCSKSKNNMLGCCPK</sequence>
<evidence type="ECO:0000313" key="2">
    <source>
        <dbReference type="Proteomes" id="UP000010483"/>
    </source>
</evidence>
<dbReference type="KEGG" id="csn:Cyast_2092"/>
<dbReference type="AlphaFoldDB" id="K9YNL3"/>
<reference evidence="2" key="1">
    <citation type="journal article" date="2013" name="Proc. Natl. Acad. Sci. U.S.A.">
        <title>Improving the coverage of the cyanobacterial phylum using diversity-driven genome sequencing.</title>
        <authorList>
            <person name="Shih P.M."/>
            <person name="Wu D."/>
            <person name="Latifi A."/>
            <person name="Axen S.D."/>
            <person name="Fewer D.P."/>
            <person name="Talla E."/>
            <person name="Calteau A."/>
            <person name="Cai F."/>
            <person name="Tandeau de Marsac N."/>
            <person name="Rippka R."/>
            <person name="Herdman M."/>
            <person name="Sivonen K."/>
            <person name="Coursin T."/>
            <person name="Laurent T."/>
            <person name="Goodwin L."/>
            <person name="Nolan M."/>
            <person name="Davenport K.W."/>
            <person name="Han C.S."/>
            <person name="Rubin E.M."/>
            <person name="Eisen J.A."/>
            <person name="Woyke T."/>
            <person name="Gugger M."/>
            <person name="Kerfeld C.A."/>
        </authorList>
    </citation>
    <scope>NUCLEOTIDE SEQUENCE [LARGE SCALE GENOMIC DNA]</scope>
    <source>
        <strain evidence="2">ATCC 29140 / PCC 7202</strain>
    </source>
</reference>
<dbReference type="HOGENOM" id="CLU_2751059_0_0_3"/>
<dbReference type="STRING" id="292563.Cyast_2092"/>
<organism evidence="1 2">
    <name type="scientific">Cyanobacterium stanieri (strain ATCC 29140 / PCC 7202)</name>
    <dbReference type="NCBI Taxonomy" id="292563"/>
    <lineage>
        <taxon>Bacteria</taxon>
        <taxon>Bacillati</taxon>
        <taxon>Cyanobacteriota</taxon>
        <taxon>Cyanophyceae</taxon>
        <taxon>Oscillatoriophycideae</taxon>
        <taxon>Chroococcales</taxon>
        <taxon>Geminocystaceae</taxon>
        <taxon>Cyanobacterium</taxon>
    </lineage>
</organism>
<proteinExistence type="predicted"/>
<name>K9YNL3_CYASC</name>
<evidence type="ECO:0000313" key="1">
    <source>
        <dbReference type="EMBL" id="AFZ48042.1"/>
    </source>
</evidence>
<dbReference type="BioCyc" id="CSTA292563:G1353-2096-MONOMER"/>
<dbReference type="Proteomes" id="UP000010483">
    <property type="component" value="Chromosome"/>
</dbReference>
<accession>K9YNL3</accession>
<gene>
    <name evidence="1" type="ordered locus">Cyast_2092</name>
</gene>